<dbReference type="Proteomes" id="UP000182840">
    <property type="component" value="Chromosome"/>
</dbReference>
<sequence>MTTRTTQTTVAFSSPFLLPGFDQPQPAGDYLVDHDEEAIEGPSHIAWLRVAAFIHLPAVGVRSTTRRMVPITPGDLDAALEKDRK</sequence>
<evidence type="ECO:0000313" key="1">
    <source>
        <dbReference type="EMBL" id="APH71179.1"/>
    </source>
</evidence>
<organism evidence="1 2">
    <name type="scientific">Aquibium oceanicum</name>
    <dbReference type="NCBI Taxonomy" id="1670800"/>
    <lineage>
        <taxon>Bacteria</taxon>
        <taxon>Pseudomonadati</taxon>
        <taxon>Pseudomonadota</taxon>
        <taxon>Alphaproteobacteria</taxon>
        <taxon>Hyphomicrobiales</taxon>
        <taxon>Phyllobacteriaceae</taxon>
        <taxon>Aquibium</taxon>
    </lineage>
</organism>
<protein>
    <submittedName>
        <fullName evidence="1">Uncharacterized protein</fullName>
    </submittedName>
</protein>
<keyword evidence="2" id="KW-1185">Reference proteome</keyword>
<proteinExistence type="predicted"/>
<evidence type="ECO:0000313" key="2">
    <source>
        <dbReference type="Proteomes" id="UP000182840"/>
    </source>
</evidence>
<dbReference type="OrthoDB" id="8378722at2"/>
<dbReference type="KEGG" id="meso:BSQ44_07185"/>
<reference evidence="2" key="1">
    <citation type="submission" date="2016-11" db="EMBL/GenBank/DDBJ databases">
        <title>Mesorhizobium oceanicum sp. nov., isolated from deep seawater in South China Sea.</title>
        <authorList>
            <person name="Fu G.-Y."/>
        </authorList>
    </citation>
    <scope>NUCLEOTIDE SEQUENCE [LARGE SCALE GENOMIC DNA]</scope>
    <source>
        <strain evidence="2">B7</strain>
    </source>
</reference>
<dbReference type="EMBL" id="CP018171">
    <property type="protein sequence ID" value="APH71179.1"/>
    <property type="molecule type" value="Genomic_DNA"/>
</dbReference>
<name>A0A1L3SP41_9HYPH</name>
<dbReference type="RefSeq" id="WP_072602584.1">
    <property type="nucleotide sequence ID" value="NZ_CP018171.1"/>
</dbReference>
<gene>
    <name evidence="1" type="ORF">BSQ44_07185</name>
</gene>
<dbReference type="STRING" id="1670800.BSQ44_07185"/>
<accession>A0A1L3SP41</accession>
<dbReference type="AlphaFoldDB" id="A0A1L3SP41"/>